<gene>
    <name evidence="1" type="ordered locus">swp_3623</name>
</gene>
<sequence length="346" mass="38283">MTNKLLLWSLVCVGLCLIGLIIFFDSNQVEEAEGINNPALESLSSESLAAYKAIEDTAPATKLRATTAVQAIPQQASDKARKSFDDAWCNAVKELSPEDIILAESQVADWDEYQGRASMKSASEINLDDANHPNNSFVVSYQELPKAELKELASAGDKWAMVTLVQEAYGDKEFKYQIAKQLLVEGASYYALEYLVIQELSAAKSSYRRSGDTKEATDHIISALTYAFWGVENYNIAGLSTYLGVSSRGYFDGYIGPDVVLAHSSELVKQRYNQLSTWVESEREILGITASQPSKGAINNFALNVAIRRNMHPERVEHLSEFNVTENDRLSSTPCVSEFMVSLSQD</sequence>
<dbReference type="Proteomes" id="UP000000753">
    <property type="component" value="Chromosome"/>
</dbReference>
<evidence type="ECO:0000313" key="1">
    <source>
        <dbReference type="EMBL" id="ACJ30313.1"/>
    </source>
</evidence>
<dbReference type="OrthoDB" id="6400940at2"/>
<evidence type="ECO:0000313" key="2">
    <source>
        <dbReference type="Proteomes" id="UP000000753"/>
    </source>
</evidence>
<dbReference type="AlphaFoldDB" id="B8CS23"/>
<dbReference type="EMBL" id="CP000472">
    <property type="protein sequence ID" value="ACJ30313.1"/>
    <property type="molecule type" value="Genomic_DNA"/>
</dbReference>
<dbReference type="eggNOG" id="ENOG5033KTF">
    <property type="taxonomic scope" value="Bacteria"/>
</dbReference>
<organism evidence="1 2">
    <name type="scientific">Shewanella piezotolerans (strain WP3 / JCM 13877)</name>
    <dbReference type="NCBI Taxonomy" id="225849"/>
    <lineage>
        <taxon>Bacteria</taxon>
        <taxon>Pseudomonadati</taxon>
        <taxon>Pseudomonadota</taxon>
        <taxon>Gammaproteobacteria</taxon>
        <taxon>Alteromonadales</taxon>
        <taxon>Shewanellaceae</taxon>
        <taxon>Shewanella</taxon>
    </lineage>
</organism>
<proteinExistence type="predicted"/>
<reference evidence="1 2" key="1">
    <citation type="journal article" date="2008" name="PLoS ONE">
        <title>Environmental adaptation: genomic analysis of the piezotolerant and psychrotolerant deep-sea iron reducing bacterium Shewanella piezotolerans WP3.</title>
        <authorList>
            <person name="Wang F."/>
            <person name="Wang J."/>
            <person name="Jian H."/>
            <person name="Zhang B."/>
            <person name="Li S."/>
            <person name="Wang F."/>
            <person name="Zeng X."/>
            <person name="Gao L."/>
            <person name="Bartlett D.H."/>
            <person name="Yu J."/>
            <person name="Hu S."/>
            <person name="Xiao X."/>
        </authorList>
    </citation>
    <scope>NUCLEOTIDE SEQUENCE [LARGE SCALE GENOMIC DNA]</scope>
    <source>
        <strain evidence="2">WP3 / JCM 13877</strain>
    </source>
</reference>
<name>B8CS23_SHEPW</name>
<protein>
    <submittedName>
        <fullName evidence="1">Uncharacterized protein</fullName>
    </submittedName>
</protein>
<dbReference type="RefSeq" id="WP_020913659.1">
    <property type="nucleotide sequence ID" value="NC_011566.1"/>
</dbReference>
<keyword evidence="2" id="KW-1185">Reference proteome</keyword>
<dbReference type="KEGG" id="swp:swp_3623"/>
<accession>B8CS23</accession>
<dbReference type="HOGENOM" id="CLU_801409_0_0_6"/>